<gene>
    <name evidence="4" type="ORF">CGZ93_16340</name>
</gene>
<comment type="caution">
    <text evidence="4">The sequence shown here is derived from an EMBL/GenBank/DDBJ whole genome shotgun (WGS) entry which is preliminary data.</text>
</comment>
<dbReference type="GO" id="GO:0005975">
    <property type="term" value="P:carbohydrate metabolic process"/>
    <property type="evidence" value="ECO:0007669"/>
    <property type="project" value="InterPro"/>
</dbReference>
<dbReference type="InterPro" id="IPR013783">
    <property type="entry name" value="Ig-like_fold"/>
</dbReference>
<feature type="region of interest" description="Disordered" evidence="2">
    <location>
        <begin position="1"/>
        <end position="80"/>
    </location>
</feature>
<keyword evidence="5" id="KW-1185">Reference proteome</keyword>
<proteinExistence type="inferred from homology"/>
<organism evidence="4 5">
    <name type="scientific">Enemella dayhoffiae</name>
    <dbReference type="NCBI Taxonomy" id="2016507"/>
    <lineage>
        <taxon>Bacteria</taxon>
        <taxon>Bacillati</taxon>
        <taxon>Actinomycetota</taxon>
        <taxon>Actinomycetes</taxon>
        <taxon>Propionibacteriales</taxon>
        <taxon>Propionibacteriaceae</taxon>
        <taxon>Enemella</taxon>
    </lineage>
</organism>
<protein>
    <recommendedName>
        <fullName evidence="3">Glycoside hydrolase family 13 N-terminal domain-containing protein</fullName>
    </recommendedName>
</protein>
<evidence type="ECO:0000256" key="2">
    <source>
        <dbReference type="SAM" id="MobiDB-lite"/>
    </source>
</evidence>
<dbReference type="InterPro" id="IPR014756">
    <property type="entry name" value="Ig_E-set"/>
</dbReference>
<name>A0A255GQL3_9ACTN</name>
<evidence type="ECO:0000259" key="3">
    <source>
        <dbReference type="Pfam" id="PF02922"/>
    </source>
</evidence>
<dbReference type="PANTHER" id="PTHR43002">
    <property type="entry name" value="GLYCOGEN DEBRANCHING ENZYME"/>
    <property type="match status" value="1"/>
</dbReference>
<evidence type="ECO:0000313" key="5">
    <source>
        <dbReference type="Proteomes" id="UP000216311"/>
    </source>
</evidence>
<comment type="similarity">
    <text evidence="1">Belongs to the glycosyl hydrolase 13 family.</text>
</comment>
<evidence type="ECO:0000256" key="1">
    <source>
        <dbReference type="ARBA" id="ARBA00008061"/>
    </source>
</evidence>
<dbReference type="InterPro" id="IPR004193">
    <property type="entry name" value="Glyco_hydro_13_N"/>
</dbReference>
<reference evidence="4 5" key="1">
    <citation type="submission" date="2017-07" db="EMBL/GenBank/DDBJ databases">
        <title>Draft whole genome sequences of clinical Proprionibacteriaceae strains.</title>
        <authorList>
            <person name="Bernier A.-M."/>
            <person name="Bernard K."/>
            <person name="Domingo M.-C."/>
        </authorList>
    </citation>
    <scope>NUCLEOTIDE SEQUENCE [LARGE SCALE GENOMIC DNA]</scope>
    <source>
        <strain evidence="4 5">NML 130396</strain>
    </source>
</reference>
<dbReference type="InterPro" id="IPR044505">
    <property type="entry name" value="GlgX_Isoamylase_N_E_set"/>
</dbReference>
<dbReference type="SUPFAM" id="SSF81296">
    <property type="entry name" value="E set domains"/>
    <property type="match status" value="1"/>
</dbReference>
<feature type="compositionally biased region" description="Basic and acidic residues" evidence="2">
    <location>
        <begin position="25"/>
        <end position="37"/>
    </location>
</feature>
<dbReference type="Proteomes" id="UP000216311">
    <property type="component" value="Unassembled WGS sequence"/>
</dbReference>
<feature type="compositionally biased region" description="Basic residues" evidence="2">
    <location>
        <begin position="38"/>
        <end position="64"/>
    </location>
</feature>
<accession>A0A255GQL3</accession>
<dbReference type="OrthoDB" id="3236218at2"/>
<dbReference type="EMBL" id="NMVQ01000045">
    <property type="protein sequence ID" value="OYO18120.1"/>
    <property type="molecule type" value="Genomic_DNA"/>
</dbReference>
<dbReference type="AlphaFoldDB" id="A0A255GQL3"/>
<sequence length="353" mass="38116">MAGLRGPAHVPGAPARRPDPPAGRLPRDHPRGLQPERHHCRRAGPVHHRRTARRRGHRVARRTRPGGPRPLRGRPARAAGRLPLTPLTRPACEDATVTDAPTAIPTAFAPDQWARADRPLGPTPDARTGRTTFAVHAPEATRVLLEIHRDATGSDPIADFDLVRGPDGAWRAELSGVGHGTLYGFRCWGPNWPAHPDWTRGGSAAGFVVDVDADGHRFNPNKLLIDPYAAEITHSHAAPDVRAAGGDGGWFGTGGDPHHGRPRRELDTGRLAGKSVLVVDDTPTGERPRLAPEDAIIYEAHIRNLTAHPSARRLGELFARAAGFDGIQNVPAELPPWVDLRSTTTTCRPRTTG</sequence>
<dbReference type="GO" id="GO:0004553">
    <property type="term" value="F:hydrolase activity, hydrolyzing O-glycosyl compounds"/>
    <property type="evidence" value="ECO:0007669"/>
    <property type="project" value="InterPro"/>
</dbReference>
<dbReference type="Pfam" id="PF02922">
    <property type="entry name" value="CBM_48"/>
    <property type="match status" value="1"/>
</dbReference>
<dbReference type="Gene3D" id="2.60.40.10">
    <property type="entry name" value="Immunoglobulins"/>
    <property type="match status" value="1"/>
</dbReference>
<feature type="domain" description="Glycoside hydrolase family 13 N-terminal" evidence="3">
    <location>
        <begin position="119"/>
        <end position="229"/>
    </location>
</feature>
<dbReference type="CDD" id="cd02856">
    <property type="entry name" value="E_set_GDE_Isoamylase_N"/>
    <property type="match status" value="1"/>
</dbReference>
<evidence type="ECO:0000313" key="4">
    <source>
        <dbReference type="EMBL" id="OYO18120.1"/>
    </source>
</evidence>